<proteinExistence type="predicted"/>
<sequence length="87" mass="9300">LSREITNRIQKLRKSAKLQATQPATVYCEAADGTALFAVLNKFQETIATTTGTPVVLGGVPAEIAKLIEADYDVKGENLKLALVTPN</sequence>
<keyword evidence="1" id="KW-1185">Reference proteome</keyword>
<accession>A0A1I7ZYP1</accession>
<dbReference type="WBParaSite" id="L893_g3095.t1">
    <property type="protein sequence ID" value="L893_g3095.t1"/>
    <property type="gene ID" value="L893_g3095"/>
</dbReference>
<protein>
    <submittedName>
        <fullName evidence="2">NADP-dependent malic enzyme</fullName>
    </submittedName>
</protein>
<organism evidence="1 2">
    <name type="scientific">Steinernema glaseri</name>
    <dbReference type="NCBI Taxonomy" id="37863"/>
    <lineage>
        <taxon>Eukaryota</taxon>
        <taxon>Metazoa</taxon>
        <taxon>Ecdysozoa</taxon>
        <taxon>Nematoda</taxon>
        <taxon>Chromadorea</taxon>
        <taxon>Rhabditida</taxon>
        <taxon>Tylenchina</taxon>
        <taxon>Panagrolaimomorpha</taxon>
        <taxon>Strongyloidoidea</taxon>
        <taxon>Steinernematidae</taxon>
        <taxon>Steinernema</taxon>
    </lineage>
</organism>
<evidence type="ECO:0000313" key="2">
    <source>
        <dbReference type="WBParaSite" id="L893_g3095.t1"/>
    </source>
</evidence>
<reference evidence="2" key="1">
    <citation type="submission" date="2016-11" db="UniProtKB">
        <authorList>
            <consortium name="WormBaseParasite"/>
        </authorList>
    </citation>
    <scope>IDENTIFICATION</scope>
</reference>
<dbReference type="AlphaFoldDB" id="A0A1I7ZYP1"/>
<name>A0A1I7ZYP1_9BILA</name>
<evidence type="ECO:0000313" key="1">
    <source>
        <dbReference type="Proteomes" id="UP000095287"/>
    </source>
</evidence>
<dbReference type="Proteomes" id="UP000095287">
    <property type="component" value="Unplaced"/>
</dbReference>